<dbReference type="EMBL" id="CATNWA010000058">
    <property type="protein sequence ID" value="CAI9532400.1"/>
    <property type="molecule type" value="Genomic_DNA"/>
</dbReference>
<gene>
    <name evidence="3" type="ORF">SPARVUS_LOCUS212619</name>
</gene>
<evidence type="ECO:0000259" key="2">
    <source>
        <dbReference type="Pfam" id="PF13679"/>
    </source>
</evidence>
<feature type="domain" description="Methyltransferase" evidence="2">
    <location>
        <begin position="113"/>
        <end position="169"/>
    </location>
</feature>
<name>A0ABN9AC62_9NEOB</name>
<evidence type="ECO:0000313" key="3">
    <source>
        <dbReference type="EMBL" id="CAI9532400.1"/>
    </source>
</evidence>
<reference evidence="3" key="1">
    <citation type="submission" date="2023-05" db="EMBL/GenBank/DDBJ databases">
        <authorList>
            <person name="Stuckert A."/>
        </authorList>
    </citation>
    <scope>NUCLEOTIDE SEQUENCE</scope>
</reference>
<feature type="transmembrane region" description="Helical" evidence="1">
    <location>
        <begin position="289"/>
        <end position="312"/>
    </location>
</feature>
<accession>A0ABN9AC62</accession>
<dbReference type="InterPro" id="IPR052220">
    <property type="entry name" value="METTL25"/>
</dbReference>
<protein>
    <recommendedName>
        <fullName evidence="2">Methyltransferase domain-containing protein</fullName>
    </recommendedName>
</protein>
<dbReference type="InterPro" id="IPR025714">
    <property type="entry name" value="Methyltranfer_dom"/>
</dbReference>
<evidence type="ECO:0000313" key="4">
    <source>
        <dbReference type="Proteomes" id="UP001162483"/>
    </source>
</evidence>
<sequence>MASKFDQEIMYMLKKEKLRPTKNAGFEVRSIPFPKPPRHILACVDPQAPWEDFVRQLAGNAEETPLQSVGRNQMADDARRAFPNASISHTTPSTDVSSEEVIDSKIARENNAAEPSTCRSVTKSRGDSKFVLTGLHACGDLSIAMLRHFARCPSVVGITSVACCYMKLTTLEMPQPPGVLSSDSDIQEFGYPMSSWLSLLPGHKLSYKSREVACHAIEDYIDRLKGESDILRTHCYRAVLETVIRRVDPTMRRRGVQTIKKAHRLPFTELVFSPPPLPSSSLFSLCQTNFFLCLLFLSIPLFLSSPLLFFFFSFSLSESFFLSHSLSPSLSLFHSPSCFLESFLVASYTHHTSYPIISCSFLF</sequence>
<comment type="caution">
    <text evidence="3">The sequence shown here is derived from an EMBL/GenBank/DDBJ whole genome shotgun (WGS) entry which is preliminary data.</text>
</comment>
<proteinExistence type="predicted"/>
<dbReference type="PANTHER" id="PTHR12496">
    <property type="entry name" value="CGI-41 METHYLTRANSFERASE"/>
    <property type="match status" value="1"/>
</dbReference>
<organism evidence="3 4">
    <name type="scientific">Staurois parvus</name>
    <dbReference type="NCBI Taxonomy" id="386267"/>
    <lineage>
        <taxon>Eukaryota</taxon>
        <taxon>Metazoa</taxon>
        <taxon>Chordata</taxon>
        <taxon>Craniata</taxon>
        <taxon>Vertebrata</taxon>
        <taxon>Euteleostomi</taxon>
        <taxon>Amphibia</taxon>
        <taxon>Batrachia</taxon>
        <taxon>Anura</taxon>
        <taxon>Neobatrachia</taxon>
        <taxon>Ranoidea</taxon>
        <taxon>Ranidae</taxon>
        <taxon>Staurois</taxon>
    </lineage>
</organism>
<keyword evidence="1" id="KW-1133">Transmembrane helix</keyword>
<dbReference type="Pfam" id="PF13679">
    <property type="entry name" value="Methyltransf_32"/>
    <property type="match status" value="1"/>
</dbReference>
<keyword evidence="4" id="KW-1185">Reference proteome</keyword>
<dbReference type="Proteomes" id="UP001162483">
    <property type="component" value="Unassembled WGS sequence"/>
</dbReference>
<evidence type="ECO:0000256" key="1">
    <source>
        <dbReference type="SAM" id="Phobius"/>
    </source>
</evidence>
<dbReference type="PANTHER" id="PTHR12496:SF2">
    <property type="entry name" value="METHYLTRANSFERASE-LIKE PROTEIN 25B"/>
    <property type="match status" value="1"/>
</dbReference>
<keyword evidence="1" id="KW-0812">Transmembrane</keyword>
<keyword evidence="1" id="KW-0472">Membrane</keyword>